<evidence type="ECO:0000256" key="3">
    <source>
        <dbReference type="ARBA" id="ARBA00022741"/>
    </source>
</evidence>
<keyword evidence="2" id="KW-0677">Repeat</keyword>
<evidence type="ECO:0000256" key="8">
    <source>
        <dbReference type="SAM" id="MobiDB-lite"/>
    </source>
</evidence>
<evidence type="ECO:0000313" key="10">
    <source>
        <dbReference type="EMBL" id="KAK2579247.1"/>
    </source>
</evidence>
<dbReference type="EMBL" id="JAIFRP010000096">
    <property type="protein sequence ID" value="KAK2579247.1"/>
    <property type="molecule type" value="Genomic_DNA"/>
</dbReference>
<comment type="catalytic activity">
    <reaction evidence="7">
        <text>ATP + H2O = ADP + phosphate + H(+)</text>
        <dbReference type="Rhea" id="RHEA:13065"/>
        <dbReference type="ChEBI" id="CHEBI:15377"/>
        <dbReference type="ChEBI" id="CHEBI:15378"/>
        <dbReference type="ChEBI" id="CHEBI:30616"/>
        <dbReference type="ChEBI" id="CHEBI:43474"/>
        <dbReference type="ChEBI" id="CHEBI:456216"/>
        <dbReference type="EC" id="3.6.4.13"/>
    </reaction>
</comment>
<evidence type="ECO:0000259" key="9">
    <source>
        <dbReference type="PROSITE" id="PS51203"/>
    </source>
</evidence>
<dbReference type="Pfam" id="PF04969">
    <property type="entry name" value="CS"/>
    <property type="match status" value="1"/>
</dbReference>
<dbReference type="GO" id="GO:0016787">
    <property type="term" value="F:hydrolase activity"/>
    <property type="evidence" value="ECO:0007669"/>
    <property type="project" value="UniProtKB-KW"/>
</dbReference>
<evidence type="ECO:0000256" key="2">
    <source>
        <dbReference type="ARBA" id="ARBA00022737"/>
    </source>
</evidence>
<dbReference type="GO" id="GO:0005524">
    <property type="term" value="F:ATP binding"/>
    <property type="evidence" value="ECO:0007669"/>
    <property type="project" value="UniProtKB-KW"/>
</dbReference>
<evidence type="ECO:0000313" key="11">
    <source>
        <dbReference type="Proteomes" id="UP001258017"/>
    </source>
</evidence>
<proteinExistence type="predicted"/>
<dbReference type="EC" id="3.6.4.13" evidence="1"/>
<evidence type="ECO:0000256" key="5">
    <source>
        <dbReference type="ARBA" id="ARBA00022806"/>
    </source>
</evidence>
<evidence type="ECO:0000256" key="4">
    <source>
        <dbReference type="ARBA" id="ARBA00022801"/>
    </source>
</evidence>
<keyword evidence="4" id="KW-0378">Hydrolase</keyword>
<dbReference type="Proteomes" id="UP001258017">
    <property type="component" value="Unassembled WGS sequence"/>
</dbReference>
<dbReference type="PANTHER" id="PTHR22655:SF2">
    <property type="entry name" value="ATP-DEPENDENT RNA HELICASE TDRD12-RELATED"/>
    <property type="match status" value="1"/>
</dbReference>
<gene>
    <name evidence="10" type="ORF">KPH14_008213</name>
</gene>
<dbReference type="PROSITE" id="PS51203">
    <property type="entry name" value="CS"/>
    <property type="match status" value="1"/>
</dbReference>
<dbReference type="GO" id="GO:0042078">
    <property type="term" value="P:germ-line stem cell division"/>
    <property type="evidence" value="ECO:0007669"/>
    <property type="project" value="TreeGrafter"/>
</dbReference>
<reference evidence="10" key="2">
    <citation type="journal article" date="2023" name="Commun. Biol.">
        <title>Intrasexual cuticular hydrocarbon dimorphism in a wasp sheds light on hydrocarbon biosynthesis genes in Hymenoptera.</title>
        <authorList>
            <person name="Moris V.C."/>
            <person name="Podsiadlowski L."/>
            <person name="Martin S."/>
            <person name="Oeyen J.P."/>
            <person name="Donath A."/>
            <person name="Petersen M."/>
            <person name="Wilbrandt J."/>
            <person name="Misof B."/>
            <person name="Liedtke D."/>
            <person name="Thamm M."/>
            <person name="Scheiner R."/>
            <person name="Schmitt T."/>
            <person name="Niehuis O."/>
        </authorList>
    </citation>
    <scope>NUCLEOTIDE SEQUENCE</scope>
    <source>
        <strain evidence="10">GBR_01_08_01A</strain>
    </source>
</reference>
<comment type="caution">
    <text evidence="10">The sequence shown here is derived from an EMBL/GenBank/DDBJ whole genome shotgun (WGS) entry which is preliminary data.</text>
</comment>
<dbReference type="GO" id="GO:0003724">
    <property type="term" value="F:RNA helicase activity"/>
    <property type="evidence" value="ECO:0007669"/>
    <property type="project" value="UniProtKB-EC"/>
</dbReference>
<evidence type="ECO:0000256" key="7">
    <source>
        <dbReference type="ARBA" id="ARBA00047984"/>
    </source>
</evidence>
<dbReference type="Gene3D" id="2.60.40.790">
    <property type="match status" value="1"/>
</dbReference>
<evidence type="ECO:0000256" key="1">
    <source>
        <dbReference type="ARBA" id="ARBA00012552"/>
    </source>
</evidence>
<dbReference type="AlphaFoldDB" id="A0AAD9RGH3"/>
<dbReference type="PANTHER" id="PTHR22655">
    <property type="entry name" value="ATP-DEPENDENT RNA HELICASE TDRD12-RELATED"/>
    <property type="match status" value="1"/>
</dbReference>
<feature type="region of interest" description="Disordered" evidence="8">
    <location>
        <begin position="144"/>
        <end position="164"/>
    </location>
</feature>
<protein>
    <recommendedName>
        <fullName evidence="1">RNA helicase</fullName>
        <ecNumber evidence="1">3.6.4.13</ecNumber>
    </recommendedName>
</protein>
<reference evidence="10" key="1">
    <citation type="submission" date="2021-08" db="EMBL/GenBank/DDBJ databases">
        <authorList>
            <person name="Misof B."/>
            <person name="Oliver O."/>
            <person name="Podsiadlowski L."/>
            <person name="Donath A."/>
            <person name="Peters R."/>
            <person name="Mayer C."/>
            <person name="Rust J."/>
            <person name="Gunkel S."/>
            <person name="Lesny P."/>
            <person name="Martin S."/>
            <person name="Oeyen J.P."/>
            <person name="Petersen M."/>
            <person name="Panagiotis P."/>
            <person name="Wilbrandt J."/>
            <person name="Tanja T."/>
        </authorList>
    </citation>
    <scope>NUCLEOTIDE SEQUENCE</scope>
    <source>
        <strain evidence="10">GBR_01_08_01A</strain>
        <tissue evidence="10">Thorax + abdomen</tissue>
    </source>
</reference>
<keyword evidence="5" id="KW-0347">Helicase</keyword>
<dbReference type="SUPFAM" id="SSF49764">
    <property type="entry name" value="HSP20-like chaperones"/>
    <property type="match status" value="1"/>
</dbReference>
<name>A0AAD9RGH3_9HYME</name>
<keyword evidence="6" id="KW-0067">ATP-binding</keyword>
<feature type="compositionally biased region" description="Acidic residues" evidence="8">
    <location>
        <begin position="148"/>
        <end position="164"/>
    </location>
</feature>
<feature type="domain" description="CS" evidence="9">
    <location>
        <begin position="10"/>
        <end position="97"/>
    </location>
</feature>
<dbReference type="InterPro" id="IPR008978">
    <property type="entry name" value="HSP20-like_chaperone"/>
</dbReference>
<keyword evidence="3" id="KW-0547">Nucleotide-binding</keyword>
<accession>A0AAD9RGH3</accession>
<evidence type="ECO:0000256" key="6">
    <source>
        <dbReference type="ARBA" id="ARBA00022840"/>
    </source>
</evidence>
<keyword evidence="11" id="KW-1185">Reference proteome</keyword>
<organism evidence="10 11">
    <name type="scientific">Odynerus spinipes</name>
    <dbReference type="NCBI Taxonomy" id="1348599"/>
    <lineage>
        <taxon>Eukaryota</taxon>
        <taxon>Metazoa</taxon>
        <taxon>Ecdysozoa</taxon>
        <taxon>Arthropoda</taxon>
        <taxon>Hexapoda</taxon>
        <taxon>Insecta</taxon>
        <taxon>Pterygota</taxon>
        <taxon>Neoptera</taxon>
        <taxon>Endopterygota</taxon>
        <taxon>Hymenoptera</taxon>
        <taxon>Apocrita</taxon>
        <taxon>Aculeata</taxon>
        <taxon>Vespoidea</taxon>
        <taxon>Vespidae</taxon>
        <taxon>Eumeninae</taxon>
        <taxon>Odynerus</taxon>
    </lineage>
</organism>
<sequence>MDCPALTSSLYTPKIIWYQTDVAVILRVMLQDVKNYFLRVEADHLQFSTIINDKGYYISLYLFGSVIPEKTTHINMEREIKINLMKAFKWAGWLRLQASKQKIPHIALDPDHIYETNWTKDVFVYDAENGLAAFARRNNINIMPDVPSTDEEESEDEEMNPLFL</sequence>
<dbReference type="InterPro" id="IPR007052">
    <property type="entry name" value="CS_dom"/>
</dbReference>